<evidence type="ECO:0000256" key="4">
    <source>
        <dbReference type="ARBA" id="ARBA00022692"/>
    </source>
</evidence>
<name>A0A250X9V3_9CHLO</name>
<comment type="similarity">
    <text evidence="2">Belongs to the ammonia transporter channel (TC 1.A.11.2) family.</text>
</comment>
<gene>
    <name evidence="10" type="ORF">CEUSTIGMA_g7287.t1</name>
</gene>
<dbReference type="OrthoDB" id="534912at2759"/>
<dbReference type="GO" id="GO:0005886">
    <property type="term" value="C:plasma membrane"/>
    <property type="evidence" value="ECO:0007669"/>
    <property type="project" value="TreeGrafter"/>
</dbReference>
<accession>A0A250X9V3</accession>
<sequence>MHGFAGAWGLFCVGLLAKEEYVIQAYGGTHTADAGTFTPIYGCFYPQDKGVSGRLLASQIVGILVIFAWCTVNMVPFFYLFKILGVLRISAEEEQAGLDASKHGGSAYNYEGGIVRKACRGFMTISGKGLRSACTCASRGCVIT</sequence>
<keyword evidence="4 8" id="KW-0812">Transmembrane</keyword>
<evidence type="ECO:0000256" key="7">
    <source>
        <dbReference type="ARBA" id="ARBA00023177"/>
    </source>
</evidence>
<dbReference type="Gene3D" id="1.10.3430.10">
    <property type="entry name" value="Ammonium transporter AmtB like domains"/>
    <property type="match status" value="1"/>
</dbReference>
<dbReference type="PANTHER" id="PTHR11730">
    <property type="entry name" value="AMMONIUM TRANSPORTER"/>
    <property type="match status" value="1"/>
</dbReference>
<organism evidence="10 11">
    <name type="scientific">Chlamydomonas eustigma</name>
    <dbReference type="NCBI Taxonomy" id="1157962"/>
    <lineage>
        <taxon>Eukaryota</taxon>
        <taxon>Viridiplantae</taxon>
        <taxon>Chlorophyta</taxon>
        <taxon>core chlorophytes</taxon>
        <taxon>Chlorophyceae</taxon>
        <taxon>CS clade</taxon>
        <taxon>Chlamydomonadales</taxon>
        <taxon>Chlamydomonadaceae</taxon>
        <taxon>Chlamydomonas</taxon>
    </lineage>
</organism>
<dbReference type="GO" id="GO:0097272">
    <property type="term" value="P:ammonium homeostasis"/>
    <property type="evidence" value="ECO:0007669"/>
    <property type="project" value="TreeGrafter"/>
</dbReference>
<protein>
    <recommendedName>
        <fullName evidence="9">Ammonium transporter AmtB-like domain-containing protein</fullName>
    </recommendedName>
</protein>
<feature type="domain" description="Ammonium transporter AmtB-like" evidence="9">
    <location>
        <begin position="2"/>
        <end position="108"/>
    </location>
</feature>
<keyword evidence="3" id="KW-0813">Transport</keyword>
<reference evidence="10 11" key="1">
    <citation type="submission" date="2017-08" db="EMBL/GenBank/DDBJ databases">
        <title>Acidophilic green algal genome provides insights into adaptation to an acidic environment.</title>
        <authorList>
            <person name="Hirooka S."/>
            <person name="Hirose Y."/>
            <person name="Kanesaki Y."/>
            <person name="Higuchi S."/>
            <person name="Fujiwara T."/>
            <person name="Onuma R."/>
            <person name="Era A."/>
            <person name="Ohbayashi R."/>
            <person name="Uzuka A."/>
            <person name="Nozaki H."/>
            <person name="Yoshikawa H."/>
            <person name="Miyagishima S.Y."/>
        </authorList>
    </citation>
    <scope>NUCLEOTIDE SEQUENCE [LARGE SCALE GENOMIC DNA]</scope>
    <source>
        <strain evidence="10 11">NIES-2499</strain>
    </source>
</reference>
<evidence type="ECO:0000313" key="11">
    <source>
        <dbReference type="Proteomes" id="UP000232323"/>
    </source>
</evidence>
<evidence type="ECO:0000259" key="9">
    <source>
        <dbReference type="Pfam" id="PF00909"/>
    </source>
</evidence>
<dbReference type="Proteomes" id="UP000232323">
    <property type="component" value="Unassembled WGS sequence"/>
</dbReference>
<dbReference type="Pfam" id="PF00909">
    <property type="entry name" value="Ammonium_transp"/>
    <property type="match status" value="1"/>
</dbReference>
<evidence type="ECO:0000256" key="3">
    <source>
        <dbReference type="ARBA" id="ARBA00022448"/>
    </source>
</evidence>
<dbReference type="EMBL" id="BEGY01000046">
    <property type="protein sequence ID" value="GAX79847.1"/>
    <property type="molecule type" value="Genomic_DNA"/>
</dbReference>
<dbReference type="STRING" id="1157962.A0A250X9V3"/>
<evidence type="ECO:0000256" key="2">
    <source>
        <dbReference type="ARBA" id="ARBA00005887"/>
    </source>
</evidence>
<dbReference type="InterPro" id="IPR029020">
    <property type="entry name" value="Ammonium/urea_transptr"/>
</dbReference>
<comment type="subcellular location">
    <subcellularLocation>
        <location evidence="1">Membrane</location>
        <topology evidence="1">Multi-pass membrane protein</topology>
    </subcellularLocation>
</comment>
<evidence type="ECO:0000256" key="1">
    <source>
        <dbReference type="ARBA" id="ARBA00004141"/>
    </source>
</evidence>
<feature type="transmembrane region" description="Helical" evidence="8">
    <location>
        <begin position="56"/>
        <end position="81"/>
    </location>
</feature>
<dbReference type="GO" id="GO:0008519">
    <property type="term" value="F:ammonium channel activity"/>
    <property type="evidence" value="ECO:0007669"/>
    <property type="project" value="InterPro"/>
</dbReference>
<keyword evidence="11" id="KW-1185">Reference proteome</keyword>
<evidence type="ECO:0000256" key="5">
    <source>
        <dbReference type="ARBA" id="ARBA00022989"/>
    </source>
</evidence>
<keyword evidence="5 8" id="KW-1133">Transmembrane helix</keyword>
<dbReference type="PANTHER" id="PTHR11730:SF6">
    <property type="entry name" value="AMMONIUM TRANSPORTER"/>
    <property type="match status" value="1"/>
</dbReference>
<proteinExistence type="inferred from homology"/>
<evidence type="ECO:0000313" key="10">
    <source>
        <dbReference type="EMBL" id="GAX79847.1"/>
    </source>
</evidence>
<dbReference type="AlphaFoldDB" id="A0A250X9V3"/>
<keyword evidence="7" id="KW-0924">Ammonia transport</keyword>
<evidence type="ECO:0000256" key="6">
    <source>
        <dbReference type="ARBA" id="ARBA00023136"/>
    </source>
</evidence>
<dbReference type="InterPro" id="IPR024041">
    <property type="entry name" value="NH4_transpt_AmtB-like_dom"/>
</dbReference>
<comment type="caution">
    <text evidence="10">The sequence shown here is derived from an EMBL/GenBank/DDBJ whole genome shotgun (WGS) entry which is preliminary data.</text>
</comment>
<keyword evidence="6 8" id="KW-0472">Membrane</keyword>
<evidence type="ECO:0000256" key="8">
    <source>
        <dbReference type="SAM" id="Phobius"/>
    </source>
</evidence>
<dbReference type="SUPFAM" id="SSF111352">
    <property type="entry name" value="Ammonium transporter"/>
    <property type="match status" value="1"/>
</dbReference>